<keyword evidence="5" id="KW-1185">Reference proteome</keyword>
<protein>
    <recommendedName>
        <fullName evidence="6">Glycosyl hydrolases family 28</fullName>
    </recommendedName>
</protein>
<dbReference type="AlphaFoldDB" id="A0A1I2GV12"/>
<gene>
    <name evidence="4" type="ORF">SAMN04487969_11823</name>
</gene>
<dbReference type="Proteomes" id="UP000183410">
    <property type="component" value="Unassembled WGS sequence"/>
</dbReference>
<evidence type="ECO:0000256" key="3">
    <source>
        <dbReference type="ARBA" id="ARBA00023326"/>
    </source>
</evidence>
<dbReference type="Gene3D" id="2.160.20.10">
    <property type="entry name" value="Single-stranded right-handed beta-helix, Pectin lyase-like"/>
    <property type="match status" value="1"/>
</dbReference>
<dbReference type="EMBL" id="FONN01000018">
    <property type="protein sequence ID" value="SFF20657.1"/>
    <property type="molecule type" value="Genomic_DNA"/>
</dbReference>
<proteinExistence type="predicted"/>
<evidence type="ECO:0000256" key="2">
    <source>
        <dbReference type="ARBA" id="ARBA00023277"/>
    </source>
</evidence>
<dbReference type="InterPro" id="IPR012334">
    <property type="entry name" value="Pectin_lyas_fold"/>
</dbReference>
<evidence type="ECO:0008006" key="6">
    <source>
        <dbReference type="Google" id="ProtNLM"/>
    </source>
</evidence>
<dbReference type="GO" id="GO:0000272">
    <property type="term" value="P:polysaccharide catabolic process"/>
    <property type="evidence" value="ECO:0007669"/>
    <property type="project" value="UniProtKB-KW"/>
</dbReference>
<accession>A0A1I2GV12</accession>
<dbReference type="InterPro" id="IPR011050">
    <property type="entry name" value="Pectin_lyase_fold/virulence"/>
</dbReference>
<evidence type="ECO:0000313" key="4">
    <source>
        <dbReference type="EMBL" id="SFF20657.1"/>
    </source>
</evidence>
<evidence type="ECO:0000313" key="5">
    <source>
        <dbReference type="Proteomes" id="UP000183410"/>
    </source>
</evidence>
<evidence type="ECO:0000256" key="1">
    <source>
        <dbReference type="ARBA" id="ARBA00022737"/>
    </source>
</evidence>
<sequence>MHSRLRFALGFLRGHQGVTVRNSILWADVAHPIMIGTHGDHHRNGDVIEELRFENIDILEHHEPQPNYWGAMAINAGDRNTVRNVVFENIRVEAIEQGQLLDIRVVHNEDYNPVPGNRIENVVFRDIHYAGKTPHPSRIHGFDNERIVDGVLFDNLRFGDERVEGNGHRALDINGYVRNIVFVKK</sequence>
<dbReference type="PANTHER" id="PTHR31736:SF9">
    <property type="entry name" value="ENDO-XYLOGALACTURONAN HYDROLASE A-RELATED"/>
    <property type="match status" value="1"/>
</dbReference>
<reference evidence="5" key="1">
    <citation type="submission" date="2016-10" db="EMBL/GenBank/DDBJ databases">
        <authorList>
            <person name="Varghese N."/>
            <person name="Submissions S."/>
        </authorList>
    </citation>
    <scope>NUCLEOTIDE SEQUENCE [LARGE SCALE GENOMIC DNA]</scope>
    <source>
        <strain evidence="5">CGMCC 1.10223</strain>
    </source>
</reference>
<organism evidence="4 5">
    <name type="scientific">Paenibacillus algorifonticola</name>
    <dbReference type="NCBI Taxonomy" id="684063"/>
    <lineage>
        <taxon>Bacteria</taxon>
        <taxon>Bacillati</taxon>
        <taxon>Bacillota</taxon>
        <taxon>Bacilli</taxon>
        <taxon>Bacillales</taxon>
        <taxon>Paenibacillaceae</taxon>
        <taxon>Paenibacillus</taxon>
    </lineage>
</organism>
<keyword evidence="1" id="KW-0677">Repeat</keyword>
<dbReference type="SUPFAM" id="SSF51126">
    <property type="entry name" value="Pectin lyase-like"/>
    <property type="match status" value="1"/>
</dbReference>
<name>A0A1I2GV12_9BACL</name>
<keyword evidence="3" id="KW-0624">Polysaccharide degradation</keyword>
<keyword evidence="2" id="KW-0119">Carbohydrate metabolism</keyword>
<dbReference type="PANTHER" id="PTHR31736">
    <property type="match status" value="1"/>
</dbReference>